<dbReference type="InterPro" id="IPR037523">
    <property type="entry name" value="VOC_core"/>
</dbReference>
<dbReference type="Gene3D" id="3.10.180.10">
    <property type="entry name" value="2,3-Dihydroxybiphenyl 1,2-Dioxygenase, domain 1"/>
    <property type="match status" value="1"/>
</dbReference>
<dbReference type="InterPro" id="IPR029068">
    <property type="entry name" value="Glyas_Bleomycin-R_OHBP_Dase"/>
</dbReference>
<dbReference type="Proteomes" id="UP000838160">
    <property type="component" value="Unassembled WGS sequence"/>
</dbReference>
<dbReference type="PROSITE" id="PS51819">
    <property type="entry name" value="VOC"/>
    <property type="match status" value="1"/>
</dbReference>
<dbReference type="CDD" id="cd07262">
    <property type="entry name" value="VOC_like"/>
    <property type="match status" value="1"/>
</dbReference>
<reference evidence="2" key="1">
    <citation type="submission" date="2021-12" db="EMBL/GenBank/DDBJ databases">
        <authorList>
            <person name="Rodrigo-Torres L."/>
            <person name="Arahal R. D."/>
            <person name="Lucena T."/>
        </authorList>
    </citation>
    <scope>NUCLEOTIDE SEQUENCE</scope>
    <source>
        <strain evidence="2">CECT 8226</strain>
    </source>
</reference>
<dbReference type="SUPFAM" id="SSF54593">
    <property type="entry name" value="Glyoxalase/Bleomycin resistance protein/Dihydroxybiphenyl dioxygenase"/>
    <property type="match status" value="1"/>
</dbReference>
<dbReference type="PANTHER" id="PTHR35006:SF4">
    <property type="entry name" value="BLR7706 PROTEIN"/>
    <property type="match status" value="1"/>
</dbReference>
<sequence>MSQEFDDIPSIISHLSLSTNQLEKALNFYDQVLATIGASRQEEVPNVAVAYGKKFPEFWVQLPYNQKPAEVANGVHFAFIANSEKAVHAFYDTALKLGGTCDGAPGPRPEYGDPYYGCFVRDLDGHKIEAVFWDETKLIPNGAIH</sequence>
<name>A0ABN8DEJ4_9VIBR</name>
<accession>A0ABN8DEJ4</accession>
<evidence type="ECO:0000313" key="3">
    <source>
        <dbReference type="Proteomes" id="UP000838160"/>
    </source>
</evidence>
<feature type="domain" description="VOC" evidence="1">
    <location>
        <begin position="11"/>
        <end position="133"/>
    </location>
</feature>
<dbReference type="RefSeq" id="WP_237483831.1">
    <property type="nucleotide sequence ID" value="NZ_CAKLCM010000002.1"/>
</dbReference>
<dbReference type="InterPro" id="IPR004360">
    <property type="entry name" value="Glyas_Fos-R_dOase_dom"/>
</dbReference>
<comment type="caution">
    <text evidence="2">The sequence shown here is derived from an EMBL/GenBank/DDBJ whole genome shotgun (WGS) entry which is preliminary data.</text>
</comment>
<protein>
    <recommendedName>
        <fullName evidence="1">VOC domain-containing protein</fullName>
    </recommendedName>
</protein>
<evidence type="ECO:0000259" key="1">
    <source>
        <dbReference type="PROSITE" id="PS51819"/>
    </source>
</evidence>
<dbReference type="Pfam" id="PF00903">
    <property type="entry name" value="Glyoxalase"/>
    <property type="match status" value="1"/>
</dbReference>
<dbReference type="EMBL" id="CAKLCM010000002">
    <property type="protein sequence ID" value="CAH0525135.1"/>
    <property type="molecule type" value="Genomic_DNA"/>
</dbReference>
<proteinExistence type="predicted"/>
<keyword evidence="3" id="KW-1185">Reference proteome</keyword>
<gene>
    <name evidence="2" type="ORF">VHP8226_00801</name>
</gene>
<organism evidence="2 3">
    <name type="scientific">Vibrio hippocampi</name>
    <dbReference type="NCBI Taxonomy" id="654686"/>
    <lineage>
        <taxon>Bacteria</taxon>
        <taxon>Pseudomonadati</taxon>
        <taxon>Pseudomonadota</taxon>
        <taxon>Gammaproteobacteria</taxon>
        <taxon>Vibrionales</taxon>
        <taxon>Vibrionaceae</taxon>
        <taxon>Vibrio</taxon>
    </lineage>
</organism>
<dbReference type="PANTHER" id="PTHR35006">
    <property type="entry name" value="GLYOXALASE FAMILY PROTEIN (AFU_ORTHOLOGUE AFUA_5G14830)"/>
    <property type="match status" value="1"/>
</dbReference>
<evidence type="ECO:0000313" key="2">
    <source>
        <dbReference type="EMBL" id="CAH0525135.1"/>
    </source>
</evidence>